<keyword evidence="1" id="KW-0812">Transmembrane</keyword>
<dbReference type="KEGG" id="cbr:CBG_16980"/>
<accession>A8XQ68</accession>
<feature type="transmembrane region" description="Helical" evidence="1">
    <location>
        <begin position="34"/>
        <end position="52"/>
    </location>
</feature>
<name>A8XQ68_CAEBR</name>
<dbReference type="OMA" id="NTIVMHR"/>
<dbReference type="AlphaFoldDB" id="A8XQ68"/>
<feature type="transmembrane region" description="Helical" evidence="1">
    <location>
        <begin position="214"/>
        <end position="238"/>
    </location>
</feature>
<organism evidence="2 3">
    <name type="scientific">Caenorhabditis briggsae</name>
    <dbReference type="NCBI Taxonomy" id="6238"/>
    <lineage>
        <taxon>Eukaryota</taxon>
        <taxon>Metazoa</taxon>
        <taxon>Ecdysozoa</taxon>
        <taxon>Nematoda</taxon>
        <taxon>Chromadorea</taxon>
        <taxon>Rhabditida</taxon>
        <taxon>Rhabditina</taxon>
        <taxon>Rhabditomorpha</taxon>
        <taxon>Rhabditoidea</taxon>
        <taxon>Rhabditidae</taxon>
        <taxon>Peloderinae</taxon>
        <taxon>Caenorhabditis</taxon>
    </lineage>
</organism>
<dbReference type="PANTHER" id="PTHR22941">
    <property type="entry name" value="SERPENTINE RECEPTOR"/>
    <property type="match status" value="1"/>
</dbReference>
<dbReference type="CTD" id="8590867"/>
<dbReference type="eggNOG" id="ENOG502TFHX">
    <property type="taxonomic scope" value="Eukaryota"/>
</dbReference>
<dbReference type="InParanoid" id="A8XQ68"/>
<keyword evidence="1" id="KW-0472">Membrane</keyword>
<evidence type="ECO:0000313" key="4">
    <source>
        <dbReference type="WormBase" id="CBG16980"/>
    </source>
</evidence>
<feature type="non-terminal residue" evidence="2">
    <location>
        <position position="1"/>
    </location>
</feature>
<feature type="transmembrane region" description="Helical" evidence="1">
    <location>
        <begin position="112"/>
        <end position="130"/>
    </location>
</feature>
<keyword evidence="1" id="KW-1133">Transmembrane helix</keyword>
<reference evidence="2 3" key="1">
    <citation type="journal article" date="2003" name="PLoS Biol.">
        <title>The genome sequence of Caenorhabditis briggsae: a platform for comparative genomics.</title>
        <authorList>
            <person name="Stein L.D."/>
            <person name="Bao Z."/>
            <person name="Blasiar D."/>
            <person name="Blumenthal T."/>
            <person name="Brent M.R."/>
            <person name="Chen N."/>
            <person name="Chinwalla A."/>
            <person name="Clarke L."/>
            <person name="Clee C."/>
            <person name="Coghlan A."/>
            <person name="Coulson A."/>
            <person name="D'Eustachio P."/>
            <person name="Fitch D.H."/>
            <person name="Fulton L.A."/>
            <person name="Fulton R.E."/>
            <person name="Griffiths-Jones S."/>
            <person name="Harris T.W."/>
            <person name="Hillier L.W."/>
            <person name="Kamath R."/>
            <person name="Kuwabara P.E."/>
            <person name="Mardis E.R."/>
            <person name="Marra M.A."/>
            <person name="Miner T.L."/>
            <person name="Minx P."/>
            <person name="Mullikin J.C."/>
            <person name="Plumb R.W."/>
            <person name="Rogers J."/>
            <person name="Schein J.E."/>
            <person name="Sohrmann M."/>
            <person name="Spieth J."/>
            <person name="Stajich J.E."/>
            <person name="Wei C."/>
            <person name="Willey D."/>
            <person name="Wilson R.K."/>
            <person name="Durbin R."/>
            <person name="Waterston R.H."/>
        </authorList>
    </citation>
    <scope>NUCLEOTIDE SEQUENCE [LARGE SCALE GENOMIC DNA]</scope>
    <source>
        <strain evidence="2 3">AF16</strain>
    </source>
</reference>
<dbReference type="STRING" id="6238.A8XQ68"/>
<feature type="transmembrane region" description="Helical" evidence="1">
    <location>
        <begin position="151"/>
        <end position="171"/>
    </location>
</feature>
<dbReference type="PANTHER" id="PTHR22941:SF51">
    <property type="entry name" value="SERPENTINE RECEPTOR, CLASS H-RELATED"/>
    <property type="match status" value="1"/>
</dbReference>
<evidence type="ECO:0000313" key="2">
    <source>
        <dbReference type="EMBL" id="CAP34794.1"/>
    </source>
</evidence>
<feature type="transmembrane region" description="Helical" evidence="1">
    <location>
        <begin position="291"/>
        <end position="313"/>
    </location>
</feature>
<sequence>MSPELQNYYSTNYSNCNLSHNWLATWQGVAYPSHAIQIIASPIQIFTFYIIWAKTPRTMKNMKLPLLVNHFWCTWFDLMLCTLSTPDVFLPTTVFSGVGILSSLEIPFTPQLATGQFSALFLCSSYVYLFESRSSALPQNRFRMTRKVSRICYHSLLLSINLAILISMNYFSTAEESEKLEALKIYPCPTKEFFEFPVTIFIPDPEFRQFFLKFLFPGFGIHSFGNLGFHVACTVYYLFLASPKTTIASGTRQAQRTFFIGIIFQTAIPVFPGACSWLLVLVFTENYRQELMNLTVIFFGLNGLAESLLILSIHHPFRIAVKQLFGFGKYRGLLVFFL</sequence>
<dbReference type="InterPro" id="IPR053220">
    <property type="entry name" value="Nematode_rcpt-like_serp_H"/>
</dbReference>
<feature type="transmembrane region" description="Helical" evidence="1">
    <location>
        <begin position="64"/>
        <end position="85"/>
    </location>
</feature>
<dbReference type="GeneID" id="8590867"/>
<evidence type="ECO:0000256" key="1">
    <source>
        <dbReference type="SAM" id="Phobius"/>
    </source>
</evidence>
<dbReference type="Pfam" id="PF10318">
    <property type="entry name" value="7TM_GPCR_Srh"/>
    <property type="match status" value="1"/>
</dbReference>
<evidence type="ECO:0000313" key="3">
    <source>
        <dbReference type="Proteomes" id="UP000008549"/>
    </source>
</evidence>
<proteinExistence type="predicted"/>
<reference evidence="2 3" key="2">
    <citation type="journal article" date="2011" name="PLoS Genet.">
        <title>Caenorhabditis briggsae recombinant inbred line genotypes reveal inter-strain incompatibility and the evolution of recombination.</title>
        <authorList>
            <person name="Ross J.A."/>
            <person name="Koboldt D.C."/>
            <person name="Staisch J.E."/>
            <person name="Chamberlin H.M."/>
            <person name="Gupta B.P."/>
            <person name="Miller R.D."/>
            <person name="Baird S.E."/>
            <person name="Haag E.S."/>
        </authorList>
    </citation>
    <scope>NUCLEOTIDE SEQUENCE [LARGE SCALE GENOMIC DNA]</scope>
    <source>
        <strain evidence="2 3">AF16</strain>
    </source>
</reference>
<dbReference type="RefSeq" id="XP_002648855.1">
    <property type="nucleotide sequence ID" value="XM_002648809.1"/>
</dbReference>
<dbReference type="HOGENOM" id="CLU_042960_0_0_1"/>
<keyword evidence="3" id="KW-1185">Reference proteome</keyword>
<dbReference type="InterPro" id="IPR019422">
    <property type="entry name" value="7TM_GPCR_serpentine_rcpt_Srh"/>
</dbReference>
<feature type="non-terminal residue" evidence="2">
    <location>
        <position position="338"/>
    </location>
</feature>
<dbReference type="WormBase" id="CBG16980">
    <property type="protein sequence ID" value="CBP49177"/>
    <property type="gene ID" value="WBGene00036763"/>
</dbReference>
<feature type="transmembrane region" description="Helical" evidence="1">
    <location>
        <begin position="258"/>
        <end position="279"/>
    </location>
</feature>
<gene>
    <name evidence="2" type="primary">Cbr-srh-95</name>
    <name evidence="4" type="ORF">CBG16980</name>
    <name evidence="2" type="ORF">CBG_16980</name>
</gene>
<dbReference type="Proteomes" id="UP000008549">
    <property type="component" value="Unassembled WGS sequence"/>
</dbReference>
<dbReference type="EMBL" id="HE601109">
    <property type="protein sequence ID" value="CAP34794.1"/>
    <property type="molecule type" value="Genomic_DNA"/>
</dbReference>
<protein>
    <submittedName>
        <fullName evidence="2">Protein CBR-SRH-95</fullName>
    </submittedName>
</protein>